<comment type="caution">
    <text evidence="2">The sequence shown here is derived from an EMBL/GenBank/DDBJ whole genome shotgun (WGS) entry which is preliminary data.</text>
</comment>
<keyword evidence="3" id="KW-1185">Reference proteome</keyword>
<reference evidence="2 3" key="1">
    <citation type="submission" date="2019-04" db="EMBL/GenBank/DDBJ databases">
        <title>Streptomyces oryziradicis sp. nov., a novel actinomycete isolated from rhizosphere soil of rice (Oryza sativa L.).</title>
        <authorList>
            <person name="Li C."/>
        </authorList>
    </citation>
    <scope>NUCLEOTIDE SEQUENCE [LARGE SCALE GENOMIC DNA]</scope>
    <source>
        <strain evidence="2 3">NEAU-C40</strain>
    </source>
</reference>
<dbReference type="InterPro" id="IPR025668">
    <property type="entry name" value="Tnp_DDE_dom"/>
</dbReference>
<gene>
    <name evidence="2" type="ORF">FCI23_53100</name>
</gene>
<name>A0A4U0RGN3_9ACTN</name>
<dbReference type="AlphaFoldDB" id="A0A4U0RGN3"/>
<dbReference type="EMBL" id="SUMC01000204">
    <property type="protein sequence ID" value="TJZ94713.1"/>
    <property type="molecule type" value="Genomic_DNA"/>
</dbReference>
<evidence type="ECO:0000259" key="1">
    <source>
        <dbReference type="Pfam" id="PF13751"/>
    </source>
</evidence>
<dbReference type="PANTHER" id="PTHR33408:SF2">
    <property type="entry name" value="TRANSPOSASE DDE DOMAIN-CONTAINING PROTEIN"/>
    <property type="match status" value="1"/>
</dbReference>
<sequence length="215" mass="23603">MQRRGLLPGEHYLDSGYPSAELITGSLSRYGVALITPVLLDTSRQARAGTGFAASAFTIDWEKQQVTCPQGRLSASWSPCEQRGTPATVVKFAASDCGPCPVRAQCTTAQRGGRQLSLHPRLLAEALQQARDQQESRDWQKDYALRAGVEGTMAQAVAVTDMHHARYRGLAKTHLEHVYSAVALNLLRLNAWWNGHALDRTRTTHLSRLELALAA</sequence>
<dbReference type="OrthoDB" id="4334464at2"/>
<protein>
    <recommendedName>
        <fullName evidence="1">Transposase DDE domain-containing protein</fullName>
    </recommendedName>
</protein>
<dbReference type="RefSeq" id="WP_136731257.1">
    <property type="nucleotide sequence ID" value="NZ_SUMC01000204.1"/>
</dbReference>
<proteinExistence type="predicted"/>
<dbReference type="Proteomes" id="UP000305778">
    <property type="component" value="Unassembled WGS sequence"/>
</dbReference>
<accession>A0A4U0RGN3</accession>
<dbReference type="Pfam" id="PF13751">
    <property type="entry name" value="DDE_Tnp_1_6"/>
    <property type="match status" value="1"/>
</dbReference>
<dbReference type="PANTHER" id="PTHR33408">
    <property type="entry name" value="TRANSPOSASE"/>
    <property type="match status" value="1"/>
</dbReference>
<organism evidence="2 3">
    <name type="scientific">Actinacidiphila oryziradicis</name>
    <dbReference type="NCBI Taxonomy" id="2571141"/>
    <lineage>
        <taxon>Bacteria</taxon>
        <taxon>Bacillati</taxon>
        <taxon>Actinomycetota</taxon>
        <taxon>Actinomycetes</taxon>
        <taxon>Kitasatosporales</taxon>
        <taxon>Streptomycetaceae</taxon>
        <taxon>Actinacidiphila</taxon>
    </lineage>
</organism>
<feature type="domain" description="Transposase DDE" evidence="1">
    <location>
        <begin position="67"/>
        <end position="189"/>
    </location>
</feature>
<evidence type="ECO:0000313" key="3">
    <source>
        <dbReference type="Proteomes" id="UP000305778"/>
    </source>
</evidence>
<evidence type="ECO:0000313" key="2">
    <source>
        <dbReference type="EMBL" id="TJZ94713.1"/>
    </source>
</evidence>